<dbReference type="GO" id="GO:0006357">
    <property type="term" value="P:regulation of transcription by RNA polymerase II"/>
    <property type="evidence" value="ECO:0007669"/>
    <property type="project" value="UniProtKB-ARBA"/>
</dbReference>
<dbReference type="SMR" id="A2EVW5"/>
<dbReference type="GO" id="GO:0004674">
    <property type="term" value="F:protein serine/threonine kinase activity"/>
    <property type="evidence" value="ECO:0000318"/>
    <property type="project" value="GO_Central"/>
</dbReference>
<gene>
    <name evidence="12" type="ORF">TVAG_049700</name>
</gene>
<dbReference type="EMBL" id="DS113512">
    <property type="protein sequence ID" value="EAY03186.1"/>
    <property type="molecule type" value="Genomic_DNA"/>
</dbReference>
<keyword evidence="4 9" id="KW-0547">Nucleotide-binding</keyword>
<feature type="binding site" evidence="9">
    <location>
        <position position="72"/>
    </location>
    <ligand>
        <name>ATP</name>
        <dbReference type="ChEBI" id="CHEBI:30616"/>
    </ligand>
</feature>
<evidence type="ECO:0000313" key="13">
    <source>
        <dbReference type="Proteomes" id="UP000001542"/>
    </source>
</evidence>
<dbReference type="InterPro" id="IPR017441">
    <property type="entry name" value="Protein_kinase_ATP_BS"/>
</dbReference>
<dbReference type="RefSeq" id="XP_001315409.1">
    <property type="nucleotide sequence ID" value="XM_001315374.1"/>
</dbReference>
<dbReference type="EC" id="2.7.11.1" evidence="1"/>
<dbReference type="InterPro" id="IPR008271">
    <property type="entry name" value="Ser/Thr_kinase_AS"/>
</dbReference>
<dbReference type="PROSITE" id="PS50011">
    <property type="entry name" value="PROTEIN_KINASE_DOM"/>
    <property type="match status" value="1"/>
</dbReference>
<comment type="similarity">
    <text evidence="10">Belongs to the protein kinase superfamily.</text>
</comment>
<evidence type="ECO:0000256" key="4">
    <source>
        <dbReference type="ARBA" id="ARBA00022741"/>
    </source>
</evidence>
<evidence type="ECO:0000256" key="7">
    <source>
        <dbReference type="ARBA" id="ARBA00047899"/>
    </source>
</evidence>
<keyword evidence="3" id="KW-0808">Transferase</keyword>
<dbReference type="GO" id="GO:0051726">
    <property type="term" value="P:regulation of cell cycle"/>
    <property type="evidence" value="ECO:0000318"/>
    <property type="project" value="GO_Central"/>
</dbReference>
<dbReference type="GO" id="GO:0005634">
    <property type="term" value="C:nucleus"/>
    <property type="evidence" value="ECO:0000318"/>
    <property type="project" value="GO_Central"/>
</dbReference>
<evidence type="ECO:0000256" key="1">
    <source>
        <dbReference type="ARBA" id="ARBA00012513"/>
    </source>
</evidence>
<organism evidence="12 13">
    <name type="scientific">Trichomonas vaginalis (strain ATCC PRA-98 / G3)</name>
    <dbReference type="NCBI Taxonomy" id="412133"/>
    <lineage>
        <taxon>Eukaryota</taxon>
        <taxon>Metamonada</taxon>
        <taxon>Parabasalia</taxon>
        <taxon>Trichomonadida</taxon>
        <taxon>Trichomonadidae</taxon>
        <taxon>Trichomonas</taxon>
    </lineage>
</organism>
<dbReference type="GO" id="GO:0005956">
    <property type="term" value="C:protein kinase CK2 complex"/>
    <property type="evidence" value="ECO:0000318"/>
    <property type="project" value="GO_Central"/>
</dbReference>
<evidence type="ECO:0000256" key="8">
    <source>
        <dbReference type="ARBA" id="ARBA00048679"/>
    </source>
</evidence>
<comment type="catalytic activity">
    <reaction evidence="7">
        <text>L-threonyl-[protein] + ATP = O-phospho-L-threonyl-[protein] + ADP + H(+)</text>
        <dbReference type="Rhea" id="RHEA:46608"/>
        <dbReference type="Rhea" id="RHEA-COMP:11060"/>
        <dbReference type="Rhea" id="RHEA-COMP:11605"/>
        <dbReference type="ChEBI" id="CHEBI:15378"/>
        <dbReference type="ChEBI" id="CHEBI:30013"/>
        <dbReference type="ChEBI" id="CHEBI:30616"/>
        <dbReference type="ChEBI" id="CHEBI:61977"/>
        <dbReference type="ChEBI" id="CHEBI:456216"/>
        <dbReference type="EC" id="2.7.11.1"/>
    </reaction>
</comment>
<dbReference type="eggNOG" id="KOG0668">
    <property type="taxonomic scope" value="Eukaryota"/>
</dbReference>
<dbReference type="Proteomes" id="UP000001542">
    <property type="component" value="Unassembled WGS sequence"/>
</dbReference>
<reference evidence="12" key="1">
    <citation type="submission" date="2006-10" db="EMBL/GenBank/DDBJ databases">
        <authorList>
            <person name="Amadeo P."/>
            <person name="Zhao Q."/>
            <person name="Wortman J."/>
            <person name="Fraser-Liggett C."/>
            <person name="Carlton J."/>
        </authorList>
    </citation>
    <scope>NUCLEOTIDE SEQUENCE</scope>
    <source>
        <strain evidence="12">G3</strain>
    </source>
</reference>
<keyword evidence="13" id="KW-1185">Reference proteome</keyword>
<evidence type="ECO:0000256" key="5">
    <source>
        <dbReference type="ARBA" id="ARBA00022777"/>
    </source>
</evidence>
<dbReference type="SMART" id="SM00220">
    <property type="entry name" value="S_TKc"/>
    <property type="match status" value="1"/>
</dbReference>
<feature type="domain" description="Protein kinase" evidence="11">
    <location>
        <begin position="44"/>
        <end position="327"/>
    </location>
</feature>
<sequence length="334" mass="38086">MKPEGPKYRIITVSRIYADVNTPEEIQKETDESSDFKFSTPDNYELIKPLGSGKYSVVFLGCMNGKTKVAIKILKSIPLYKVYREIAILKKVSSVPNVVGFTDAIKDEQSRTISIVTEYFDNVAFKSLGPVISMNDIRNIMYSLLQSLDCCHSKGIMHRDIKPGNILVHQNKAQICIIDWGLSDYYLAHQQYSCRVSTLRYKAPELLLNYQYYDYGIDVWGAGCVFAELLFKYPFFEGKTVDEMIASVAGLCGMDSIINYVEKYGLSVPEGAMALFPSNQKANWNWYFSMCRQAKKDENAFDLIQKLLTVDHNERITAHEALEHPFFDSIRGKK</sequence>
<dbReference type="GO" id="GO:0005829">
    <property type="term" value="C:cytosol"/>
    <property type="evidence" value="ECO:0000318"/>
    <property type="project" value="GO_Central"/>
</dbReference>
<reference evidence="12" key="2">
    <citation type="journal article" date="2007" name="Science">
        <title>Draft genome sequence of the sexually transmitted pathogen Trichomonas vaginalis.</title>
        <authorList>
            <person name="Carlton J.M."/>
            <person name="Hirt R.P."/>
            <person name="Silva J.C."/>
            <person name="Delcher A.L."/>
            <person name="Schatz M."/>
            <person name="Zhao Q."/>
            <person name="Wortman J.R."/>
            <person name="Bidwell S.L."/>
            <person name="Alsmark U.C.M."/>
            <person name="Besteiro S."/>
            <person name="Sicheritz-Ponten T."/>
            <person name="Noel C.J."/>
            <person name="Dacks J.B."/>
            <person name="Foster P.G."/>
            <person name="Simillion C."/>
            <person name="Van de Peer Y."/>
            <person name="Miranda-Saavedra D."/>
            <person name="Barton G.J."/>
            <person name="Westrop G.D."/>
            <person name="Mueller S."/>
            <person name="Dessi D."/>
            <person name="Fiori P.L."/>
            <person name="Ren Q."/>
            <person name="Paulsen I."/>
            <person name="Zhang H."/>
            <person name="Bastida-Corcuera F.D."/>
            <person name="Simoes-Barbosa A."/>
            <person name="Brown M.T."/>
            <person name="Hayes R.D."/>
            <person name="Mukherjee M."/>
            <person name="Okumura C.Y."/>
            <person name="Schneider R."/>
            <person name="Smith A.J."/>
            <person name="Vanacova S."/>
            <person name="Villalvazo M."/>
            <person name="Haas B.J."/>
            <person name="Pertea M."/>
            <person name="Feldblyum T.V."/>
            <person name="Utterback T.R."/>
            <person name="Shu C.L."/>
            <person name="Osoegawa K."/>
            <person name="de Jong P.J."/>
            <person name="Hrdy I."/>
            <person name="Horvathova L."/>
            <person name="Zubacova Z."/>
            <person name="Dolezal P."/>
            <person name="Malik S.B."/>
            <person name="Logsdon J.M. Jr."/>
            <person name="Henze K."/>
            <person name="Gupta A."/>
            <person name="Wang C.C."/>
            <person name="Dunne R.L."/>
            <person name="Upcroft J.A."/>
            <person name="Upcroft P."/>
            <person name="White O."/>
            <person name="Salzberg S.L."/>
            <person name="Tang P."/>
            <person name="Chiu C.-H."/>
            <person name="Lee Y.-S."/>
            <person name="Embley T.M."/>
            <person name="Coombs G.H."/>
            <person name="Mottram J.C."/>
            <person name="Tachezy J."/>
            <person name="Fraser-Liggett C.M."/>
            <person name="Johnson P.J."/>
        </authorList>
    </citation>
    <scope>NUCLEOTIDE SEQUENCE [LARGE SCALE GENOMIC DNA]</scope>
    <source>
        <strain evidence="12">G3</strain>
    </source>
</reference>
<evidence type="ECO:0000256" key="9">
    <source>
        <dbReference type="PROSITE-ProRule" id="PRU10141"/>
    </source>
</evidence>
<evidence type="ECO:0000259" key="11">
    <source>
        <dbReference type="PROSITE" id="PS50011"/>
    </source>
</evidence>
<evidence type="ECO:0000313" key="12">
    <source>
        <dbReference type="EMBL" id="EAY03186.1"/>
    </source>
</evidence>
<dbReference type="InterPro" id="IPR011009">
    <property type="entry name" value="Kinase-like_dom_sf"/>
</dbReference>
<dbReference type="OrthoDB" id="10254671at2759"/>
<dbReference type="Gene3D" id="3.30.200.20">
    <property type="entry name" value="Phosphorylase Kinase, domain 1"/>
    <property type="match status" value="1"/>
</dbReference>
<dbReference type="PROSITE" id="PS00108">
    <property type="entry name" value="PROTEIN_KINASE_ST"/>
    <property type="match status" value="1"/>
</dbReference>
<dbReference type="SUPFAM" id="SSF56112">
    <property type="entry name" value="Protein kinase-like (PK-like)"/>
    <property type="match status" value="1"/>
</dbReference>
<evidence type="ECO:0000256" key="6">
    <source>
        <dbReference type="ARBA" id="ARBA00022840"/>
    </source>
</evidence>
<proteinExistence type="inferred from homology"/>
<keyword evidence="5 12" id="KW-0418">Kinase</keyword>
<evidence type="ECO:0000256" key="2">
    <source>
        <dbReference type="ARBA" id="ARBA00022527"/>
    </source>
</evidence>
<dbReference type="KEGG" id="tva:4761030"/>
<evidence type="ECO:0000256" key="3">
    <source>
        <dbReference type="ARBA" id="ARBA00022679"/>
    </source>
</evidence>
<dbReference type="PANTHER" id="PTHR24054">
    <property type="entry name" value="CASEIN KINASE II SUBUNIT ALPHA"/>
    <property type="match status" value="1"/>
</dbReference>
<dbReference type="GO" id="GO:0005524">
    <property type="term" value="F:ATP binding"/>
    <property type="evidence" value="ECO:0007669"/>
    <property type="project" value="UniProtKB-UniRule"/>
</dbReference>
<keyword evidence="6 9" id="KW-0067">ATP-binding</keyword>
<keyword evidence="2 10" id="KW-0723">Serine/threonine-protein kinase</keyword>
<dbReference type="CDD" id="cd14132">
    <property type="entry name" value="STKc_CK2_alpha"/>
    <property type="match status" value="1"/>
</dbReference>
<dbReference type="Gene3D" id="1.10.510.10">
    <property type="entry name" value="Transferase(Phosphotransferase) domain 1"/>
    <property type="match status" value="1"/>
</dbReference>
<accession>A2EVW5</accession>
<dbReference type="AlphaFoldDB" id="A2EVW5"/>
<dbReference type="STRING" id="5722.A2EVW5"/>
<name>A2EVW5_TRIV3</name>
<dbReference type="Pfam" id="PF00069">
    <property type="entry name" value="Pkinase"/>
    <property type="match status" value="1"/>
</dbReference>
<dbReference type="GO" id="GO:0031981">
    <property type="term" value="C:nuclear lumen"/>
    <property type="evidence" value="ECO:0007669"/>
    <property type="project" value="UniProtKB-ARBA"/>
</dbReference>
<dbReference type="InterPro" id="IPR000719">
    <property type="entry name" value="Prot_kinase_dom"/>
</dbReference>
<protein>
    <recommendedName>
        <fullName evidence="1">non-specific serine/threonine protein kinase</fullName>
        <ecNumber evidence="1">2.7.11.1</ecNumber>
    </recommendedName>
</protein>
<dbReference type="InterPro" id="IPR045216">
    <property type="entry name" value="CK2_alpha"/>
</dbReference>
<comment type="catalytic activity">
    <reaction evidence="8">
        <text>L-seryl-[protein] + ATP = O-phospho-L-seryl-[protein] + ADP + H(+)</text>
        <dbReference type="Rhea" id="RHEA:17989"/>
        <dbReference type="Rhea" id="RHEA-COMP:9863"/>
        <dbReference type="Rhea" id="RHEA-COMP:11604"/>
        <dbReference type="ChEBI" id="CHEBI:15378"/>
        <dbReference type="ChEBI" id="CHEBI:29999"/>
        <dbReference type="ChEBI" id="CHEBI:30616"/>
        <dbReference type="ChEBI" id="CHEBI:83421"/>
        <dbReference type="ChEBI" id="CHEBI:456216"/>
        <dbReference type="EC" id="2.7.11.1"/>
    </reaction>
</comment>
<dbReference type="VEuPathDB" id="TrichDB:TVAG_049700"/>
<dbReference type="FunFam" id="3.30.200.20:FF:000088">
    <property type="entry name" value="Casein kinase II subunit alpha"/>
    <property type="match status" value="1"/>
</dbReference>
<dbReference type="PANTHER" id="PTHR24054:SF0">
    <property type="entry name" value="CASEIN KINASE II SUBUNIT ALPHA"/>
    <property type="match status" value="1"/>
</dbReference>
<dbReference type="OMA" id="DHNERIT"/>
<dbReference type="VEuPathDB" id="TrichDB:TVAGG3_0548260"/>
<dbReference type="InParanoid" id="A2EVW5"/>
<dbReference type="GO" id="GO:0006974">
    <property type="term" value="P:DNA damage response"/>
    <property type="evidence" value="ECO:0000318"/>
    <property type="project" value="GO_Central"/>
</dbReference>
<evidence type="ECO:0000256" key="10">
    <source>
        <dbReference type="RuleBase" id="RU000304"/>
    </source>
</evidence>
<dbReference type="PROSITE" id="PS00107">
    <property type="entry name" value="PROTEIN_KINASE_ATP"/>
    <property type="match status" value="1"/>
</dbReference>
<dbReference type="FunFam" id="1.10.510.10:FF:000459">
    <property type="entry name" value="Casein kinase II subunit alpha"/>
    <property type="match status" value="1"/>
</dbReference>